<keyword evidence="2" id="KW-0732">Signal</keyword>
<organism evidence="4 5">
    <name type="scientific">Macrostomum lignano</name>
    <dbReference type="NCBI Taxonomy" id="282301"/>
    <lineage>
        <taxon>Eukaryota</taxon>
        <taxon>Metazoa</taxon>
        <taxon>Spiralia</taxon>
        <taxon>Lophotrochozoa</taxon>
        <taxon>Platyhelminthes</taxon>
        <taxon>Rhabditophora</taxon>
        <taxon>Macrostomorpha</taxon>
        <taxon>Macrostomida</taxon>
        <taxon>Macrostomidae</taxon>
        <taxon>Macrostomum</taxon>
    </lineage>
</organism>
<evidence type="ECO:0000313" key="5">
    <source>
        <dbReference type="Proteomes" id="UP000215902"/>
    </source>
</evidence>
<reference evidence="4 5" key="1">
    <citation type="submission" date="2017-06" db="EMBL/GenBank/DDBJ databases">
        <title>A platform for efficient transgenesis in Macrostomum lignano, a flatworm model organism for stem cell research.</title>
        <authorList>
            <person name="Berezikov E."/>
        </authorList>
    </citation>
    <scope>NUCLEOTIDE SEQUENCE [LARGE SCALE GENOMIC DNA]</scope>
    <source>
        <strain evidence="4">DV1</strain>
        <tissue evidence="4">Whole organism</tissue>
    </source>
</reference>
<keyword evidence="5" id="KW-1185">Reference proteome</keyword>
<evidence type="ECO:0000256" key="1">
    <source>
        <dbReference type="SAM" id="Phobius"/>
    </source>
</evidence>
<feature type="transmembrane region" description="Helical" evidence="1">
    <location>
        <begin position="478"/>
        <end position="499"/>
    </location>
</feature>
<comment type="caution">
    <text evidence="4">The sequence shown here is derived from an EMBL/GenBank/DDBJ whole genome shotgun (WGS) entry which is preliminary data.</text>
</comment>
<feature type="signal peptide" evidence="2">
    <location>
        <begin position="1"/>
        <end position="24"/>
    </location>
</feature>
<gene>
    <name evidence="4" type="ORF">BOX15_Mlig013545g1</name>
</gene>
<accession>A0A267GJ07</accession>
<dbReference type="Proteomes" id="UP000215902">
    <property type="component" value="Unassembled WGS sequence"/>
</dbReference>
<feature type="chain" id="PRO_5013034985" description="Ig-like domain-containing protein" evidence="2">
    <location>
        <begin position="25"/>
        <end position="510"/>
    </location>
</feature>
<keyword evidence="1" id="KW-0472">Membrane</keyword>
<evidence type="ECO:0000259" key="3">
    <source>
        <dbReference type="PROSITE" id="PS50835"/>
    </source>
</evidence>
<dbReference type="InterPro" id="IPR013783">
    <property type="entry name" value="Ig-like_fold"/>
</dbReference>
<keyword evidence="1" id="KW-0812">Transmembrane</keyword>
<proteinExistence type="predicted"/>
<dbReference type="Gene3D" id="2.60.40.10">
    <property type="entry name" value="Immunoglobulins"/>
    <property type="match status" value="1"/>
</dbReference>
<dbReference type="AlphaFoldDB" id="A0A267GJ07"/>
<evidence type="ECO:0000313" key="4">
    <source>
        <dbReference type="EMBL" id="PAA86040.1"/>
    </source>
</evidence>
<sequence>MNLLVLKALLATAASLLLLPRLEGCSLRISDNSSFVNYFTNAAIVCKVRRCRVGKEAVRWSKDGAPIQFGSDGSSMALGEENSSHFWSPYLGLKQQTHSKKSELIMSLVTPELAGTYTCSLCQPGQTLRACPVQASTTIAVDVDMYPSTRRLLPVHPPLIRELLRQASSAEMKRGPGRAYLSRKSDFYNQLRSLNAPSRLNFRLLVLRPSSAATPAAPPSVRWLQESNGRRRLQPPIEPVGPSSILQVPCQPDDLGVFSIPRELQNRLECYKSSVQIQVTRDTIGIYSCEVRLNASLAFKTPPFRSLSVPFALVPYAPRAVAPSANGPTTSPPLSTKPPRRVWPQELRIPTISFSSNTSKCTGSSLTLVCHIRPSFAKMQIRFLPAAADFDANATVLGSYSLNSSSGLWIGSRFVIASGRSQDGILKVTLANLTVLNSGWYSCSGEVLDKKYERWPEAKGMHLDVVPHCFRQERGLELVWIGCFIFILASVIGCSVIVLPMRCHNRYAAH</sequence>
<dbReference type="EMBL" id="NIVC01000296">
    <property type="protein sequence ID" value="PAA86040.1"/>
    <property type="molecule type" value="Genomic_DNA"/>
</dbReference>
<dbReference type="InterPro" id="IPR007110">
    <property type="entry name" value="Ig-like_dom"/>
</dbReference>
<feature type="domain" description="Ig-like" evidence="3">
    <location>
        <begin position="20"/>
        <end position="140"/>
    </location>
</feature>
<protein>
    <recommendedName>
        <fullName evidence="3">Ig-like domain-containing protein</fullName>
    </recommendedName>
</protein>
<keyword evidence="1" id="KW-1133">Transmembrane helix</keyword>
<name>A0A267GJ07_9PLAT</name>
<evidence type="ECO:0000256" key="2">
    <source>
        <dbReference type="SAM" id="SignalP"/>
    </source>
</evidence>
<dbReference type="SUPFAM" id="SSF48726">
    <property type="entry name" value="Immunoglobulin"/>
    <property type="match status" value="1"/>
</dbReference>
<dbReference type="InterPro" id="IPR036179">
    <property type="entry name" value="Ig-like_dom_sf"/>
</dbReference>
<dbReference type="PROSITE" id="PS50835">
    <property type="entry name" value="IG_LIKE"/>
    <property type="match status" value="1"/>
</dbReference>